<dbReference type="AlphaFoldDB" id="A0A520MVL1"/>
<dbReference type="FunFam" id="3.40.50.300:FF:000285">
    <property type="entry name" value="Sporulation initiation inhibitor Soj"/>
    <property type="match status" value="1"/>
</dbReference>
<comment type="similarity">
    <text evidence="1">To B.subtilis soj.</text>
</comment>
<evidence type="ECO:0000313" key="3">
    <source>
        <dbReference type="EMBL" id="RZO25262.1"/>
    </source>
</evidence>
<evidence type="ECO:0000313" key="4">
    <source>
        <dbReference type="Proteomes" id="UP000319384"/>
    </source>
</evidence>
<sequence length="253" mass="27700">MNKIIAIANQKGGVGKTTTAVNLSASLAAAKRKVLLIDMDPQGNATTAAGVLKKECNTLYNHYFNQKTIQECIYQSQDAYDIIPGGDDLIALEVAIRNDNKQGFLSSSLNNISSEYDYTFIDTPPTLNQLTIEGLFCASGTLIPLQCEYYSLEGVAGLMSTIQTLSDNNMSSNRVLGIIRTMVDMRNNLAKEVSDQLEEHFKNLVFNTLIPRNVKLAEAPSHGISGIKYMPDSYGAKAYLALAGELIRKVEYV</sequence>
<protein>
    <submittedName>
        <fullName evidence="3">ParA family protein</fullName>
    </submittedName>
</protein>
<dbReference type="Proteomes" id="UP000319384">
    <property type="component" value="Unassembled WGS sequence"/>
</dbReference>
<reference evidence="3 4" key="1">
    <citation type="submission" date="2019-02" db="EMBL/GenBank/DDBJ databases">
        <title>Prokaryotic population dynamics and viral predation in marine succession experiment using metagenomics: the confinement effect.</title>
        <authorList>
            <person name="Haro-Moreno J.M."/>
            <person name="Rodriguez-Valera F."/>
            <person name="Lopez-Perez M."/>
        </authorList>
    </citation>
    <scope>NUCLEOTIDE SEQUENCE [LARGE SCALE GENOMIC DNA]</scope>
    <source>
        <strain evidence="3">MED-G162</strain>
    </source>
</reference>
<dbReference type="PANTHER" id="PTHR13696:SF52">
    <property type="entry name" value="PARA FAMILY PROTEIN CT_582"/>
    <property type="match status" value="1"/>
</dbReference>
<comment type="caution">
    <text evidence="3">The sequence shown here is derived from an EMBL/GenBank/DDBJ whole genome shotgun (WGS) entry which is preliminary data.</text>
</comment>
<gene>
    <name evidence="3" type="ORF">EVA95_03785</name>
</gene>
<evidence type="ECO:0000256" key="1">
    <source>
        <dbReference type="ARBA" id="ARBA00060876"/>
    </source>
</evidence>
<accession>A0A520MVL1</accession>
<name>A0A520MVL1_9GAMM</name>
<organism evidence="3 4">
    <name type="scientific">SAR86 cluster bacterium</name>
    <dbReference type="NCBI Taxonomy" id="2030880"/>
    <lineage>
        <taxon>Bacteria</taxon>
        <taxon>Pseudomonadati</taxon>
        <taxon>Pseudomonadota</taxon>
        <taxon>Gammaproteobacteria</taxon>
        <taxon>SAR86 cluster</taxon>
    </lineage>
</organism>
<dbReference type="InterPro" id="IPR025669">
    <property type="entry name" value="AAA_dom"/>
</dbReference>
<dbReference type="SUPFAM" id="SSF52540">
    <property type="entry name" value="P-loop containing nucleoside triphosphate hydrolases"/>
    <property type="match status" value="1"/>
</dbReference>
<feature type="domain" description="AAA" evidence="2">
    <location>
        <begin position="3"/>
        <end position="168"/>
    </location>
</feature>
<dbReference type="EMBL" id="SHBH01000043">
    <property type="protein sequence ID" value="RZO25262.1"/>
    <property type="molecule type" value="Genomic_DNA"/>
</dbReference>
<dbReference type="InterPro" id="IPR050678">
    <property type="entry name" value="DNA_Partitioning_ATPase"/>
</dbReference>
<evidence type="ECO:0000259" key="2">
    <source>
        <dbReference type="Pfam" id="PF13614"/>
    </source>
</evidence>
<dbReference type="InterPro" id="IPR027417">
    <property type="entry name" value="P-loop_NTPase"/>
</dbReference>
<dbReference type="PANTHER" id="PTHR13696">
    <property type="entry name" value="P-LOOP CONTAINING NUCLEOSIDE TRIPHOSPHATE HYDROLASE"/>
    <property type="match status" value="1"/>
</dbReference>
<dbReference type="PIRSF" id="PIRSF009320">
    <property type="entry name" value="Nuc_binding_HP_1000"/>
    <property type="match status" value="1"/>
</dbReference>
<proteinExistence type="predicted"/>
<dbReference type="CDD" id="cd02042">
    <property type="entry name" value="ParAB_family"/>
    <property type="match status" value="1"/>
</dbReference>
<dbReference type="Gene3D" id="3.40.50.300">
    <property type="entry name" value="P-loop containing nucleotide triphosphate hydrolases"/>
    <property type="match status" value="1"/>
</dbReference>
<dbReference type="Pfam" id="PF13614">
    <property type="entry name" value="AAA_31"/>
    <property type="match status" value="1"/>
</dbReference>